<keyword evidence="4" id="KW-1185">Reference proteome</keyword>
<proteinExistence type="predicted"/>
<dbReference type="Pfam" id="PF20231">
    <property type="entry name" value="DUF6589"/>
    <property type="match status" value="1"/>
</dbReference>
<keyword evidence="1" id="KW-0862">Zinc</keyword>
<reference evidence="3" key="1">
    <citation type="submission" date="2022-08" db="UniProtKB">
        <authorList>
            <consortium name="EnsemblMetazoa"/>
        </authorList>
    </citation>
    <scope>IDENTIFICATION</scope>
    <source>
        <strain evidence="3">05x7-T-G4-1.051#20</strain>
    </source>
</reference>
<dbReference type="GO" id="GO:0008270">
    <property type="term" value="F:zinc ion binding"/>
    <property type="evidence" value="ECO:0007669"/>
    <property type="project" value="UniProtKB-KW"/>
</dbReference>
<dbReference type="EnsemblMetazoa" id="G8253.1">
    <property type="protein sequence ID" value="G8253.1:cds"/>
    <property type="gene ID" value="G8253"/>
</dbReference>
<keyword evidence="1" id="KW-0479">Metal-binding</keyword>
<dbReference type="EnsemblMetazoa" id="G8674.5">
    <property type="protein sequence ID" value="G8674.5:cds"/>
    <property type="gene ID" value="G8674"/>
</dbReference>
<keyword evidence="1" id="KW-0863">Zinc-finger</keyword>
<dbReference type="InterPro" id="IPR013087">
    <property type="entry name" value="Znf_C2H2_type"/>
</dbReference>
<dbReference type="InterPro" id="IPR046496">
    <property type="entry name" value="DUF6589"/>
</dbReference>
<dbReference type="Proteomes" id="UP000005408">
    <property type="component" value="Unassembled WGS sequence"/>
</dbReference>
<evidence type="ECO:0000259" key="2">
    <source>
        <dbReference type="PROSITE" id="PS50157"/>
    </source>
</evidence>
<evidence type="ECO:0000256" key="1">
    <source>
        <dbReference type="PROSITE-ProRule" id="PRU00042"/>
    </source>
</evidence>
<accession>A0A8W8NYQ6</accession>
<dbReference type="PROSITE" id="PS00028">
    <property type="entry name" value="ZINC_FINGER_C2H2_1"/>
    <property type="match status" value="1"/>
</dbReference>
<dbReference type="PROSITE" id="PS50157">
    <property type="entry name" value="ZINC_FINGER_C2H2_2"/>
    <property type="match status" value="1"/>
</dbReference>
<name>A0A8W8NYQ6_MAGGI</name>
<feature type="domain" description="C2H2-type" evidence="2">
    <location>
        <begin position="392"/>
        <end position="415"/>
    </location>
</feature>
<evidence type="ECO:0000313" key="3">
    <source>
        <dbReference type="EnsemblMetazoa" id="G8674.5:cds"/>
    </source>
</evidence>
<evidence type="ECO:0000313" key="4">
    <source>
        <dbReference type="Proteomes" id="UP000005408"/>
    </source>
</evidence>
<organism evidence="3 4">
    <name type="scientific">Magallana gigas</name>
    <name type="common">Pacific oyster</name>
    <name type="synonym">Crassostrea gigas</name>
    <dbReference type="NCBI Taxonomy" id="29159"/>
    <lineage>
        <taxon>Eukaryota</taxon>
        <taxon>Metazoa</taxon>
        <taxon>Spiralia</taxon>
        <taxon>Lophotrochozoa</taxon>
        <taxon>Mollusca</taxon>
        <taxon>Bivalvia</taxon>
        <taxon>Autobranchia</taxon>
        <taxon>Pteriomorphia</taxon>
        <taxon>Ostreida</taxon>
        <taxon>Ostreoidea</taxon>
        <taxon>Ostreidae</taxon>
        <taxon>Magallana</taxon>
    </lineage>
</organism>
<sequence>MVLTHGGCTQKDIQCLSTLGLAVHPQTLHRKLATWESTLSENLLQIKEAWANGGETKYQLVGDNWDKNILPSYRTTERGTLSLHLFNVYAVVDRVIPTSKSPDVGVHTQVDLSLLTFIPSIDEQDILLKELTFQFASSVIEHHPKLKQNFQHIYPIHLKHKYSQFAGLKTTQYPLGLFDCNENKTQEIIQLMKTLSDLFVPIKDGDMVEPVFFGGDRLTDERVNGAQCAMKNENSPTERLEGFISKIEDFHRLMNFLEAIHKLTYDTGSGRDPCTMYYYRNLLNARNVKGHVKNSYRPYKQLFYTVLDALCIVHFLHHFHLADLDSEIPFPDNFMQMTNEDKIDWLNETCRTILKGEFFDNEDDIFSSLRKILEDPNHEENYWVSCRQNQRFHCHFCDRNYACVGSLKAHEERVHNYIARVQKKTQSKEQRKLKDYISMLFKLILIHRNLDEAVDMGDGERSTRSAKYELPIYHKTGKTKYTIGSIHLTALVSGLLSPQQTERLIANRFVNVQGGANNNIALDEYLEMLNRDSKIACRGHQTKESILKHSKEYPLLVEMTKHVEKISSASVRKGFHHLPSYTADVQLVLKDLLERNAVQSEEEIKCKNLIAERNPFDKCASKLSTMIQRHNPTSPYCRLKDPHV</sequence>
<protein>
    <recommendedName>
        <fullName evidence="2">C2H2-type domain-containing protein</fullName>
    </recommendedName>
</protein>
<dbReference type="AlphaFoldDB" id="A0A8W8NYQ6"/>